<evidence type="ECO:0008006" key="4">
    <source>
        <dbReference type="Google" id="ProtNLM"/>
    </source>
</evidence>
<dbReference type="AlphaFoldDB" id="A0A0S2I2C1"/>
<name>A0A0S2I2C1_9BACT</name>
<dbReference type="Proteomes" id="UP000064893">
    <property type="component" value="Chromosome"/>
</dbReference>
<dbReference type="RefSeq" id="WP_057953944.1">
    <property type="nucleotide sequence ID" value="NZ_CP013118.1"/>
</dbReference>
<evidence type="ECO:0000313" key="2">
    <source>
        <dbReference type="EMBL" id="ALO16584.1"/>
    </source>
</evidence>
<keyword evidence="3" id="KW-1185">Reference proteome</keyword>
<organism evidence="2 3">
    <name type="scientific">Salinivirga cyanobacteriivorans</name>
    <dbReference type="NCBI Taxonomy" id="1307839"/>
    <lineage>
        <taxon>Bacteria</taxon>
        <taxon>Pseudomonadati</taxon>
        <taxon>Bacteroidota</taxon>
        <taxon>Bacteroidia</taxon>
        <taxon>Bacteroidales</taxon>
        <taxon>Salinivirgaceae</taxon>
        <taxon>Salinivirga</taxon>
    </lineage>
</organism>
<dbReference type="OrthoDB" id="823632at2"/>
<proteinExistence type="predicted"/>
<evidence type="ECO:0000313" key="3">
    <source>
        <dbReference type="Proteomes" id="UP000064893"/>
    </source>
</evidence>
<keyword evidence="1" id="KW-0732">Signal</keyword>
<sequence precursor="true">MKNSKTLTAAIFIALLMNTTSSFAFPAISATANSDQELYTAIEQLVQFPAELTSRSESAHVYTTFKVNEEGWIEVEDVQGKKAFADYIKKQMELISVENPDLYGKTYRIKIKFDFQEK</sequence>
<dbReference type="KEGG" id="blq:L21SP5_02964"/>
<dbReference type="EMBL" id="CP013118">
    <property type="protein sequence ID" value="ALO16584.1"/>
    <property type="molecule type" value="Genomic_DNA"/>
</dbReference>
<accession>A0A0S2I2C1</accession>
<reference evidence="2 3" key="1">
    <citation type="submission" date="2015-11" db="EMBL/GenBank/DDBJ databases">
        <title>Description and complete genome sequence of a novel strain predominating in hypersaline microbial mats and representing a new family of the Bacteriodetes phylum.</title>
        <authorList>
            <person name="Spring S."/>
            <person name="Bunk B."/>
            <person name="Sproer C."/>
            <person name="Klenk H.-P."/>
        </authorList>
    </citation>
    <scope>NUCLEOTIDE SEQUENCE [LARGE SCALE GENOMIC DNA]</scope>
    <source>
        <strain evidence="2 3">L21-Spi-D4</strain>
    </source>
</reference>
<feature type="chain" id="PRO_5006599619" description="TonB C-terminal domain-containing protein" evidence="1">
    <location>
        <begin position="25"/>
        <end position="118"/>
    </location>
</feature>
<gene>
    <name evidence="2" type="ORF">L21SP5_02964</name>
</gene>
<evidence type="ECO:0000256" key="1">
    <source>
        <dbReference type="SAM" id="SignalP"/>
    </source>
</evidence>
<feature type="signal peptide" evidence="1">
    <location>
        <begin position="1"/>
        <end position="24"/>
    </location>
</feature>
<protein>
    <recommendedName>
        <fullName evidence="4">TonB C-terminal domain-containing protein</fullName>
    </recommendedName>
</protein>